<name>A0A7G1GZV0_9BACT</name>
<evidence type="ECO:0000256" key="1">
    <source>
        <dbReference type="SAM" id="Phobius"/>
    </source>
</evidence>
<feature type="transmembrane region" description="Helical" evidence="1">
    <location>
        <begin position="12"/>
        <end position="33"/>
    </location>
</feature>
<proteinExistence type="predicted"/>
<keyword evidence="1" id="KW-0472">Membrane</keyword>
<accession>A0A7G1GZV0</accession>
<evidence type="ECO:0000313" key="3">
    <source>
        <dbReference type="EMBL" id="BCB96035.1"/>
    </source>
</evidence>
<sequence length="122" mass="13810">MKQVKPGRVPSLMEFIGSIIAILFGIFWTIGAISLEAPFVFPLFGFVFIIAGIGMAVYHYNNAFGKRRISEYDIIDTSEEDETIKQIRDEKDDVETAGYCPYCGNPVKEVFLFCPKCGRRIK</sequence>
<protein>
    <recommendedName>
        <fullName evidence="2">Zinc-ribbon domain-containing protein</fullName>
    </recommendedName>
</protein>
<dbReference type="Pfam" id="PF13240">
    <property type="entry name" value="Zn_Ribbon_1"/>
    <property type="match status" value="1"/>
</dbReference>
<keyword evidence="4" id="KW-1185">Reference proteome</keyword>
<dbReference type="KEGG" id="dtp:JZK55_09570"/>
<organism evidence="3 4">
    <name type="scientific">Dissulfurispira thermophila</name>
    <dbReference type="NCBI Taxonomy" id="2715679"/>
    <lineage>
        <taxon>Bacteria</taxon>
        <taxon>Pseudomonadati</taxon>
        <taxon>Nitrospirota</taxon>
        <taxon>Thermodesulfovibrionia</taxon>
        <taxon>Thermodesulfovibrionales</taxon>
        <taxon>Dissulfurispiraceae</taxon>
        <taxon>Dissulfurispira</taxon>
    </lineage>
</organism>
<dbReference type="RefSeq" id="WP_207106006.1">
    <property type="nucleotide sequence ID" value="NZ_AP022873.1"/>
</dbReference>
<dbReference type="Proteomes" id="UP000516360">
    <property type="component" value="Chromosome"/>
</dbReference>
<dbReference type="AlphaFoldDB" id="A0A7G1GZV0"/>
<feature type="transmembrane region" description="Helical" evidence="1">
    <location>
        <begin position="39"/>
        <end position="60"/>
    </location>
</feature>
<gene>
    <name evidence="3" type="ORF">JZK55_09570</name>
</gene>
<evidence type="ECO:0000313" key="4">
    <source>
        <dbReference type="Proteomes" id="UP000516360"/>
    </source>
</evidence>
<dbReference type="EMBL" id="AP022873">
    <property type="protein sequence ID" value="BCB96035.1"/>
    <property type="molecule type" value="Genomic_DNA"/>
</dbReference>
<reference evidence="3 4" key="1">
    <citation type="submission" date="2020-03" db="EMBL/GenBank/DDBJ databases">
        <title>Complete genome sequences of two sulfur-disproportionating bacterial strains T55J and Mzg5.</title>
        <authorList>
            <person name="Umezawa K."/>
            <person name="Kojima H."/>
            <person name="Kato Y."/>
            <person name="Fukui M."/>
        </authorList>
    </citation>
    <scope>NUCLEOTIDE SEQUENCE [LARGE SCALE GENOMIC DNA]</scope>
    <source>
        <strain evidence="3 4">T55J</strain>
    </source>
</reference>
<keyword evidence="1" id="KW-1133">Transmembrane helix</keyword>
<dbReference type="InterPro" id="IPR026870">
    <property type="entry name" value="Zinc_ribbon_dom"/>
</dbReference>
<keyword evidence="1" id="KW-0812">Transmembrane</keyword>
<feature type="domain" description="Zinc-ribbon" evidence="2">
    <location>
        <begin position="99"/>
        <end position="120"/>
    </location>
</feature>
<evidence type="ECO:0000259" key="2">
    <source>
        <dbReference type="Pfam" id="PF13240"/>
    </source>
</evidence>